<feature type="compositionally biased region" description="Polar residues" evidence="1">
    <location>
        <begin position="271"/>
        <end position="286"/>
    </location>
</feature>
<feature type="region of interest" description="Disordered" evidence="1">
    <location>
        <begin position="262"/>
        <end position="292"/>
    </location>
</feature>
<evidence type="ECO:0000313" key="2">
    <source>
        <dbReference type="EMBL" id="SVB47722.1"/>
    </source>
</evidence>
<organism evidence="2">
    <name type="scientific">marine metagenome</name>
    <dbReference type="NCBI Taxonomy" id="408172"/>
    <lineage>
        <taxon>unclassified sequences</taxon>
        <taxon>metagenomes</taxon>
        <taxon>ecological metagenomes</taxon>
    </lineage>
</organism>
<dbReference type="EMBL" id="UINC01043544">
    <property type="protein sequence ID" value="SVB47722.1"/>
    <property type="molecule type" value="Genomic_DNA"/>
</dbReference>
<reference evidence="2" key="1">
    <citation type="submission" date="2018-05" db="EMBL/GenBank/DDBJ databases">
        <authorList>
            <person name="Lanie J.A."/>
            <person name="Ng W.-L."/>
            <person name="Kazmierczak K.M."/>
            <person name="Andrzejewski T.M."/>
            <person name="Davidsen T.M."/>
            <person name="Wayne K.J."/>
            <person name="Tettelin H."/>
            <person name="Glass J.I."/>
            <person name="Rusch D."/>
            <person name="Podicherti R."/>
            <person name="Tsui H.-C.T."/>
            <person name="Winkler M.E."/>
        </authorList>
    </citation>
    <scope>NUCLEOTIDE SEQUENCE</scope>
</reference>
<gene>
    <name evidence="2" type="ORF">METZ01_LOCUS200576</name>
</gene>
<proteinExistence type="predicted"/>
<accession>A0A382EBJ0</accession>
<sequence length="333" mass="36862">GYSSWFPQISRLLPDVNTQRYVHQFSFDQFPPVPGTRLLLRPNSWSPFYPSRVVVVDENKEISFDLKYNPFFREYVVFALEPRSYGTAVTCQRTSSGLFSFLSLWGFTNKKSKILENLGYFIPEETTKEEKQEKNGAAAQAPALSREATIAQAAQAGLDGNMDLINAIPDKPTRGLAKAALVQSKRKGGTLPEHLQKALSEAPTVVPTKQQSEGVSPFSSQEEQIAYLVNLTLDGNDEALNAVPDRVIRGKAKAMLAKIKRGALERPPMPETSSEPAPPIETSSAEQENEEQLILRLVKAGVDGNMDEINALDNKVLRGKIKSAIVKEMRAKK</sequence>
<protein>
    <submittedName>
        <fullName evidence="2">Uncharacterized protein</fullName>
    </submittedName>
</protein>
<evidence type="ECO:0000256" key="1">
    <source>
        <dbReference type="SAM" id="MobiDB-lite"/>
    </source>
</evidence>
<dbReference type="AlphaFoldDB" id="A0A382EBJ0"/>
<feature type="non-terminal residue" evidence="2">
    <location>
        <position position="1"/>
    </location>
</feature>
<name>A0A382EBJ0_9ZZZZ</name>